<gene>
    <name evidence="9" type="ORF">SAMN05444277_105158</name>
</gene>
<dbReference type="InterPro" id="IPR025857">
    <property type="entry name" value="MacB_PCD"/>
</dbReference>
<feature type="transmembrane region" description="Helical" evidence="6">
    <location>
        <begin position="434"/>
        <end position="458"/>
    </location>
</feature>
<evidence type="ECO:0000259" key="8">
    <source>
        <dbReference type="Pfam" id="PF12704"/>
    </source>
</evidence>
<evidence type="ECO:0000256" key="1">
    <source>
        <dbReference type="ARBA" id="ARBA00004651"/>
    </source>
</evidence>
<dbReference type="AlphaFoldDB" id="A0A1I5VS94"/>
<feature type="transmembrane region" description="Helical" evidence="6">
    <location>
        <begin position="742"/>
        <end position="761"/>
    </location>
</feature>
<keyword evidence="5 6" id="KW-0472">Membrane</keyword>
<dbReference type="GO" id="GO:0005886">
    <property type="term" value="C:plasma membrane"/>
    <property type="evidence" value="ECO:0007669"/>
    <property type="project" value="UniProtKB-SubCell"/>
</dbReference>
<evidence type="ECO:0000313" key="10">
    <source>
        <dbReference type="Proteomes" id="UP000199031"/>
    </source>
</evidence>
<dbReference type="PANTHER" id="PTHR30572:SF18">
    <property type="entry name" value="ABC-TYPE MACROLIDE FAMILY EXPORT SYSTEM PERMEASE COMPONENT 2"/>
    <property type="match status" value="1"/>
</dbReference>
<reference evidence="9 10" key="1">
    <citation type="submission" date="2016-10" db="EMBL/GenBank/DDBJ databases">
        <authorList>
            <person name="de Groot N.N."/>
        </authorList>
    </citation>
    <scope>NUCLEOTIDE SEQUENCE [LARGE SCALE GENOMIC DNA]</scope>
    <source>
        <strain evidence="9 10">DSM 28286</strain>
    </source>
</reference>
<feature type="domain" description="MacB-like periplasmic core" evidence="8">
    <location>
        <begin position="532"/>
        <end position="614"/>
    </location>
</feature>
<keyword evidence="4 6" id="KW-1133">Transmembrane helix</keyword>
<dbReference type="Proteomes" id="UP000199031">
    <property type="component" value="Unassembled WGS sequence"/>
</dbReference>
<evidence type="ECO:0000259" key="7">
    <source>
        <dbReference type="Pfam" id="PF02687"/>
    </source>
</evidence>
<dbReference type="InterPro" id="IPR003838">
    <property type="entry name" value="ABC3_permease_C"/>
</dbReference>
<organism evidence="9 10">
    <name type="scientific">Parafilimonas terrae</name>
    <dbReference type="NCBI Taxonomy" id="1465490"/>
    <lineage>
        <taxon>Bacteria</taxon>
        <taxon>Pseudomonadati</taxon>
        <taxon>Bacteroidota</taxon>
        <taxon>Chitinophagia</taxon>
        <taxon>Chitinophagales</taxon>
        <taxon>Chitinophagaceae</taxon>
        <taxon>Parafilimonas</taxon>
    </lineage>
</organism>
<name>A0A1I5VS94_9BACT</name>
<proteinExistence type="predicted"/>
<evidence type="ECO:0000313" key="9">
    <source>
        <dbReference type="EMBL" id="SFQ10342.1"/>
    </source>
</evidence>
<keyword evidence="3 6" id="KW-0812">Transmembrane</keyword>
<evidence type="ECO:0000256" key="3">
    <source>
        <dbReference type="ARBA" id="ARBA00022692"/>
    </source>
</evidence>
<dbReference type="Pfam" id="PF12704">
    <property type="entry name" value="MacB_PCD"/>
    <property type="match status" value="2"/>
</dbReference>
<feature type="transmembrane region" description="Helical" evidence="6">
    <location>
        <begin position="389"/>
        <end position="413"/>
    </location>
</feature>
<dbReference type="OrthoDB" id="5933722at2"/>
<feature type="transmembrane region" description="Helical" evidence="6">
    <location>
        <begin position="21"/>
        <end position="42"/>
    </location>
</feature>
<feature type="transmembrane region" description="Helical" evidence="6">
    <location>
        <begin position="342"/>
        <end position="369"/>
    </location>
</feature>
<sequence length="813" mass="91270">MIRNFLKIAWRNLARNKVYSIINITGLAIGLSCFLLITLYVMDELSYDSYYPNAKNIYRINSDIHFGSSIQHTAQTSDVMGQLLKKDYPQVESYTRIYTNDGYKLIRKGNDFIDEAKVANVDSTFFDMFRLPAIAGDVQHGLDEPNTVIITASAAKKYFGTTDVVGKTIEIRSSKNPFYKITAVIKDVPHNTHFNFNFFFSMKNVDYKWGQASSHNFLTYIRLRPGTDPKAFEKNFDAYIEKYVVPDAKRFMSINTIDEFRKAGNNLEYSLMPVTKIHLYSNRSFEITPSGNIQYVYIFSAVALFILLIACINFMNLTTARSANRAKEVGIRKMLGTERKGLIWQFLFESTTMVFISLAIAVAVVYGVLPSFNSVADKQMNITGLFSPYILPILIALPFIVGLMAGSYPAFFLSSFKPVEVLKGRLKLGSKSGGLRSVLVVFQFATSIILIVGTIIIYDQLHYIQNKNLGYNKEEVLIVDKVYALNNNKEAFKDEVLKMPGVISASISSFLPVSDSWRNSHTFSRDAVLNAENGIEIQNWKVDYDYIPTLGMQVIKGRNFSKDFGSDSSAVIINETTAKFLGYADPIGKKIYSSDADGYGNTLAYTIIGVVKNFNFESLHQQVGPLCLMLNNNNYGGSAIFKVNSAHIQNLIAQAETKWKSFASGLPFSYRFLNESFNQMYREEQRVGKIAIIFSALAIFIACLGLFGLATFIAEQRTKEIGIRKVLGASVNSVVSMLGKDFIKLVAIAFVFAAPLAWWAMHNWLNNFAYRINIEWWMFAAAGAIALLIALITVSFQAIRAALANPVESLRTE</sequence>
<feature type="transmembrane region" description="Helical" evidence="6">
    <location>
        <begin position="690"/>
        <end position="714"/>
    </location>
</feature>
<feature type="transmembrane region" description="Helical" evidence="6">
    <location>
        <begin position="295"/>
        <end position="317"/>
    </location>
</feature>
<evidence type="ECO:0000256" key="2">
    <source>
        <dbReference type="ARBA" id="ARBA00022475"/>
    </source>
</evidence>
<protein>
    <submittedName>
        <fullName evidence="9">Putative ABC transport system permease protein</fullName>
    </submittedName>
</protein>
<feature type="domain" description="ABC3 transporter permease C-terminal" evidence="7">
    <location>
        <begin position="692"/>
        <end position="802"/>
    </location>
</feature>
<dbReference type="PROSITE" id="PS51257">
    <property type="entry name" value="PROKAR_LIPOPROTEIN"/>
    <property type="match status" value="1"/>
</dbReference>
<dbReference type="PANTHER" id="PTHR30572">
    <property type="entry name" value="MEMBRANE COMPONENT OF TRANSPORTER-RELATED"/>
    <property type="match status" value="1"/>
</dbReference>
<keyword evidence="2" id="KW-1003">Cell membrane</keyword>
<dbReference type="STRING" id="1465490.SAMN05444277_105158"/>
<feature type="transmembrane region" description="Helical" evidence="6">
    <location>
        <begin position="776"/>
        <end position="796"/>
    </location>
</feature>
<comment type="subcellular location">
    <subcellularLocation>
        <location evidence="1">Cell membrane</location>
        <topology evidence="1">Multi-pass membrane protein</topology>
    </subcellularLocation>
</comment>
<evidence type="ECO:0000256" key="4">
    <source>
        <dbReference type="ARBA" id="ARBA00022989"/>
    </source>
</evidence>
<dbReference type="Pfam" id="PF02687">
    <property type="entry name" value="FtsX"/>
    <property type="match status" value="2"/>
</dbReference>
<dbReference type="RefSeq" id="WP_090657958.1">
    <property type="nucleotide sequence ID" value="NZ_FOXQ01000005.1"/>
</dbReference>
<feature type="domain" description="ABC3 transporter permease C-terminal" evidence="7">
    <location>
        <begin position="301"/>
        <end position="416"/>
    </location>
</feature>
<dbReference type="EMBL" id="FOXQ01000005">
    <property type="protein sequence ID" value="SFQ10342.1"/>
    <property type="molecule type" value="Genomic_DNA"/>
</dbReference>
<accession>A0A1I5VS94</accession>
<keyword evidence="10" id="KW-1185">Reference proteome</keyword>
<dbReference type="GO" id="GO:0022857">
    <property type="term" value="F:transmembrane transporter activity"/>
    <property type="evidence" value="ECO:0007669"/>
    <property type="project" value="TreeGrafter"/>
</dbReference>
<evidence type="ECO:0000256" key="6">
    <source>
        <dbReference type="SAM" id="Phobius"/>
    </source>
</evidence>
<feature type="domain" description="MacB-like periplasmic core" evidence="8">
    <location>
        <begin position="20"/>
        <end position="238"/>
    </location>
</feature>
<dbReference type="InterPro" id="IPR050250">
    <property type="entry name" value="Macrolide_Exporter_MacB"/>
</dbReference>
<evidence type="ECO:0000256" key="5">
    <source>
        <dbReference type="ARBA" id="ARBA00023136"/>
    </source>
</evidence>